<dbReference type="EMBL" id="SZYD01000016">
    <property type="protein sequence ID" value="KAD3336705.1"/>
    <property type="molecule type" value="Genomic_DNA"/>
</dbReference>
<gene>
    <name evidence="2" type="ORF">E3N88_32224</name>
</gene>
<keyword evidence="3" id="KW-1185">Reference proteome</keyword>
<protein>
    <submittedName>
        <fullName evidence="2">Uncharacterized protein</fullName>
    </submittedName>
</protein>
<comment type="caution">
    <text evidence="2">The sequence shown here is derived from an EMBL/GenBank/DDBJ whole genome shotgun (WGS) entry which is preliminary data.</text>
</comment>
<evidence type="ECO:0000313" key="2">
    <source>
        <dbReference type="EMBL" id="KAD3336705.1"/>
    </source>
</evidence>
<name>A0A5N6M7U2_9ASTR</name>
<sequence length="106" mass="11768">MDNNNNNKQATIEEALVGKRLAPSPTATDDRRCSLLLAGRHRLSSFKGKKSRKVENMNTVIRHSPRVNEIWGLELSRFRSIPVVAGGDGGVDCGGNPKVRKKKRMK</sequence>
<evidence type="ECO:0000313" key="3">
    <source>
        <dbReference type="Proteomes" id="UP000326396"/>
    </source>
</evidence>
<reference evidence="2 3" key="1">
    <citation type="submission" date="2019-05" db="EMBL/GenBank/DDBJ databases">
        <title>Mikania micrantha, genome provides insights into the molecular mechanism of rapid growth.</title>
        <authorList>
            <person name="Liu B."/>
        </authorList>
    </citation>
    <scope>NUCLEOTIDE SEQUENCE [LARGE SCALE GENOMIC DNA]</scope>
    <source>
        <strain evidence="2">NLD-2019</strain>
        <tissue evidence="2">Leaf</tissue>
    </source>
</reference>
<dbReference type="AlphaFoldDB" id="A0A5N6M7U2"/>
<organism evidence="2 3">
    <name type="scientific">Mikania micrantha</name>
    <name type="common">bitter vine</name>
    <dbReference type="NCBI Taxonomy" id="192012"/>
    <lineage>
        <taxon>Eukaryota</taxon>
        <taxon>Viridiplantae</taxon>
        <taxon>Streptophyta</taxon>
        <taxon>Embryophyta</taxon>
        <taxon>Tracheophyta</taxon>
        <taxon>Spermatophyta</taxon>
        <taxon>Magnoliopsida</taxon>
        <taxon>eudicotyledons</taxon>
        <taxon>Gunneridae</taxon>
        <taxon>Pentapetalae</taxon>
        <taxon>asterids</taxon>
        <taxon>campanulids</taxon>
        <taxon>Asterales</taxon>
        <taxon>Asteraceae</taxon>
        <taxon>Asteroideae</taxon>
        <taxon>Heliantheae alliance</taxon>
        <taxon>Eupatorieae</taxon>
        <taxon>Mikania</taxon>
    </lineage>
</organism>
<proteinExistence type="predicted"/>
<feature type="region of interest" description="Disordered" evidence="1">
    <location>
        <begin position="86"/>
        <end position="106"/>
    </location>
</feature>
<dbReference type="Proteomes" id="UP000326396">
    <property type="component" value="Linkage Group LG6"/>
</dbReference>
<accession>A0A5N6M7U2</accession>
<evidence type="ECO:0000256" key="1">
    <source>
        <dbReference type="SAM" id="MobiDB-lite"/>
    </source>
</evidence>